<reference evidence="3 4" key="1">
    <citation type="submission" date="2019-03" db="EMBL/GenBank/DDBJ databases">
        <title>Genomic Encyclopedia of Type Strains, Phase IV (KMG-IV): sequencing the most valuable type-strain genomes for metagenomic binning, comparative biology and taxonomic classification.</title>
        <authorList>
            <person name="Goeker M."/>
        </authorList>
    </citation>
    <scope>NUCLEOTIDE SEQUENCE [LARGE SCALE GENOMIC DNA]</scope>
    <source>
        <strain evidence="3 4">DSM 45934</strain>
    </source>
</reference>
<evidence type="ECO:0000259" key="2">
    <source>
        <dbReference type="Pfam" id="PF08241"/>
    </source>
</evidence>
<dbReference type="GO" id="GO:0032259">
    <property type="term" value="P:methylation"/>
    <property type="evidence" value="ECO:0007669"/>
    <property type="project" value="UniProtKB-KW"/>
</dbReference>
<evidence type="ECO:0000313" key="3">
    <source>
        <dbReference type="EMBL" id="TCO64456.1"/>
    </source>
</evidence>
<evidence type="ECO:0000313" key="4">
    <source>
        <dbReference type="Proteomes" id="UP000295680"/>
    </source>
</evidence>
<dbReference type="InterPro" id="IPR050447">
    <property type="entry name" value="Erg6_SMT_methyltransf"/>
</dbReference>
<dbReference type="Pfam" id="PF08241">
    <property type="entry name" value="Methyltransf_11"/>
    <property type="match status" value="1"/>
</dbReference>
<dbReference type="GO" id="GO:0003838">
    <property type="term" value="F:sterol 24-C-methyltransferase activity"/>
    <property type="evidence" value="ECO:0007669"/>
    <property type="project" value="TreeGrafter"/>
</dbReference>
<protein>
    <submittedName>
        <fullName evidence="3">Methyltransferase family protein</fullName>
    </submittedName>
</protein>
<proteinExistence type="predicted"/>
<keyword evidence="4" id="KW-1185">Reference proteome</keyword>
<dbReference type="InterPro" id="IPR029063">
    <property type="entry name" value="SAM-dependent_MTases_sf"/>
</dbReference>
<comment type="caution">
    <text evidence="3">The sequence shown here is derived from an EMBL/GenBank/DDBJ whole genome shotgun (WGS) entry which is preliminary data.</text>
</comment>
<accession>A0A4R2K3S1</accession>
<feature type="domain" description="Methyltransferase type 11" evidence="2">
    <location>
        <begin position="51"/>
        <end position="147"/>
    </location>
</feature>
<sequence length="264" mass="28339">MCLTGLMADTFGVPRPDKVTYYGQVAGSSAGRDYKQQVLAALDLRPGQTVLDVGCGPGTDLADMAEAVTASGSVIGVDVEPAMVEEASRRLADKPWVEVRRGDAHALPVPDASVDRARADRMVQHVADPAGVFAEFRRVLRPGGLACVAEPDWDSLVIDPGDVETNRAFNRFVCSTMVRNATVGRQLARLAHHAQLEVCDVVTAAPVFRDFTLADKILGLSRNAERAIRAGQLDRAAGERWLAELSAGPFLATSVLFMAVVRRT</sequence>
<keyword evidence="1 3" id="KW-0808">Transferase</keyword>
<dbReference type="PANTHER" id="PTHR44068:SF1">
    <property type="entry name" value="HYPOTHETICAL LOC100005854"/>
    <property type="match status" value="1"/>
</dbReference>
<evidence type="ECO:0000256" key="1">
    <source>
        <dbReference type="ARBA" id="ARBA00022679"/>
    </source>
</evidence>
<dbReference type="GO" id="GO:0016126">
    <property type="term" value="P:sterol biosynthetic process"/>
    <property type="evidence" value="ECO:0007669"/>
    <property type="project" value="TreeGrafter"/>
</dbReference>
<dbReference type="AlphaFoldDB" id="A0A4R2K3S1"/>
<dbReference type="CDD" id="cd02440">
    <property type="entry name" value="AdoMet_MTases"/>
    <property type="match status" value="1"/>
</dbReference>
<dbReference type="InterPro" id="IPR013216">
    <property type="entry name" value="Methyltransf_11"/>
</dbReference>
<dbReference type="SUPFAM" id="SSF53335">
    <property type="entry name" value="S-adenosyl-L-methionine-dependent methyltransferases"/>
    <property type="match status" value="1"/>
</dbReference>
<dbReference type="Gene3D" id="3.40.50.150">
    <property type="entry name" value="Vaccinia Virus protein VP39"/>
    <property type="match status" value="1"/>
</dbReference>
<organism evidence="3 4">
    <name type="scientific">Actinocrispum wychmicini</name>
    <dbReference type="NCBI Taxonomy" id="1213861"/>
    <lineage>
        <taxon>Bacteria</taxon>
        <taxon>Bacillati</taxon>
        <taxon>Actinomycetota</taxon>
        <taxon>Actinomycetes</taxon>
        <taxon>Pseudonocardiales</taxon>
        <taxon>Pseudonocardiaceae</taxon>
        <taxon>Actinocrispum</taxon>
    </lineage>
</organism>
<gene>
    <name evidence="3" type="ORF">EV192_101232</name>
</gene>
<dbReference type="Proteomes" id="UP000295680">
    <property type="component" value="Unassembled WGS sequence"/>
</dbReference>
<dbReference type="PANTHER" id="PTHR44068">
    <property type="entry name" value="ZGC:194242"/>
    <property type="match status" value="1"/>
</dbReference>
<dbReference type="EMBL" id="SLWS01000001">
    <property type="protein sequence ID" value="TCO64456.1"/>
    <property type="molecule type" value="Genomic_DNA"/>
</dbReference>
<keyword evidence="3" id="KW-0489">Methyltransferase</keyword>
<name>A0A4R2K3S1_9PSEU</name>